<dbReference type="STRING" id="41875.K8ELJ2"/>
<proteinExistence type="predicted"/>
<evidence type="ECO:0000313" key="4">
    <source>
        <dbReference type="Proteomes" id="UP000198341"/>
    </source>
</evidence>
<keyword evidence="1" id="KW-0175">Coiled coil</keyword>
<dbReference type="KEGG" id="bpg:Bathy12g00790"/>
<keyword evidence="4" id="KW-1185">Reference proteome</keyword>
<gene>
    <name evidence="3" type="ordered locus">Bathy12g00790</name>
</gene>
<evidence type="ECO:0008006" key="5">
    <source>
        <dbReference type="Google" id="ProtNLM"/>
    </source>
</evidence>
<evidence type="ECO:0000256" key="1">
    <source>
        <dbReference type="SAM" id="Coils"/>
    </source>
</evidence>
<evidence type="ECO:0000313" key="3">
    <source>
        <dbReference type="EMBL" id="CCO19112.1"/>
    </source>
</evidence>
<sequence>MFAKLQKHKERKSKQQLKFRFDVYDIECINLPQNVFSVRVLLTRGAKVSLTSEGFVDANTNSASFLSTSEETEENTNNNKLTQIVTLYREHTGQFEPKAYNVKLQACGNSTTFARGILDASKFCTDTSALSEHGFETTHEMRMDNGVTRVRCKVRMTWLKNWTKGGASRRSEMDMTELSFISSANLSASFMTNNDTNGMENDNDMNPFAMNMTTTTTNDNEKTEPPSSFAANGDEQDLSGFDEELGEEKTTITTTPVSSSASPLRKFNTSEVKRSLSTTSYLSPIGECSTPELANNRADTIIANGVTNEEAVAREKASAEQQRQTTIVLESLRKEAKDLRRKNDELTRDRVELETQHEEETEKLKRKIDAMRDELRVKEEGQKDIEKSAFESSRALETQTRKLERLEADFAQAKMESSGLKEQTQSLEAALVALRNKQEEKKANDENIASLETSNSIIATTTAMSTKYAEEIAALKTTLEKKEKQIIQLEHVVKKSAEEISREREKTDAMIHRIESERDLERTACETELAKCETEIESLKSQLVSVVQETTMLATDLRKDLQKRADKEIRDANEEAMKAREELDRCQKELQDTNVALHSHVSALVSAKTESAVAQGDVLELRLALRKTKEKFLDSLARLTRYETKDVMRRASLASAAPAPTA</sequence>
<protein>
    <recommendedName>
        <fullName evidence="5">C2 NT-type domain-containing protein</fullName>
    </recommendedName>
</protein>
<dbReference type="RefSeq" id="XP_007509997.1">
    <property type="nucleotide sequence ID" value="XM_007509935.1"/>
</dbReference>
<name>K8ELJ2_9CHLO</name>
<dbReference type="AlphaFoldDB" id="K8ELJ2"/>
<dbReference type="EMBL" id="FO082267">
    <property type="protein sequence ID" value="CCO19112.1"/>
    <property type="molecule type" value="Genomic_DNA"/>
</dbReference>
<evidence type="ECO:0000256" key="2">
    <source>
        <dbReference type="SAM" id="MobiDB-lite"/>
    </source>
</evidence>
<accession>K8ELJ2</accession>
<feature type="coiled-coil region" evidence="1">
    <location>
        <begin position="322"/>
        <end position="596"/>
    </location>
</feature>
<dbReference type="Proteomes" id="UP000198341">
    <property type="component" value="Chromosome 12"/>
</dbReference>
<dbReference type="GeneID" id="19012589"/>
<organism evidence="3 4">
    <name type="scientific">Bathycoccus prasinos</name>
    <dbReference type="NCBI Taxonomy" id="41875"/>
    <lineage>
        <taxon>Eukaryota</taxon>
        <taxon>Viridiplantae</taxon>
        <taxon>Chlorophyta</taxon>
        <taxon>Mamiellophyceae</taxon>
        <taxon>Mamiellales</taxon>
        <taxon>Bathycoccaceae</taxon>
        <taxon>Bathycoccus</taxon>
    </lineage>
</organism>
<feature type="region of interest" description="Disordered" evidence="2">
    <location>
        <begin position="216"/>
        <end position="236"/>
    </location>
</feature>
<reference evidence="3 4" key="1">
    <citation type="submission" date="2011-10" db="EMBL/GenBank/DDBJ databases">
        <authorList>
            <person name="Genoscope - CEA"/>
        </authorList>
    </citation>
    <scope>NUCLEOTIDE SEQUENCE [LARGE SCALE GENOMIC DNA]</scope>
    <source>
        <strain evidence="3 4">RCC 1105</strain>
    </source>
</reference>